<feature type="region of interest" description="Disordered" evidence="1">
    <location>
        <begin position="1"/>
        <end position="26"/>
    </location>
</feature>
<dbReference type="AlphaFoldDB" id="A0A0M3I6C1"/>
<protein>
    <submittedName>
        <fullName evidence="3">Uncharacterized protein</fullName>
    </submittedName>
</protein>
<keyword evidence="2" id="KW-1185">Reference proteome</keyword>
<evidence type="ECO:0000313" key="2">
    <source>
        <dbReference type="Proteomes" id="UP000036681"/>
    </source>
</evidence>
<organism evidence="2 3">
    <name type="scientific">Ascaris lumbricoides</name>
    <name type="common">Giant roundworm</name>
    <dbReference type="NCBI Taxonomy" id="6252"/>
    <lineage>
        <taxon>Eukaryota</taxon>
        <taxon>Metazoa</taxon>
        <taxon>Ecdysozoa</taxon>
        <taxon>Nematoda</taxon>
        <taxon>Chromadorea</taxon>
        <taxon>Rhabditida</taxon>
        <taxon>Spirurina</taxon>
        <taxon>Ascaridomorpha</taxon>
        <taxon>Ascaridoidea</taxon>
        <taxon>Ascarididae</taxon>
        <taxon>Ascaris</taxon>
    </lineage>
</organism>
<sequence length="79" mass="8688">MRQGEAAAEMEPQPLAGRRKRRYDTEEARRADICAAYLKRFKTIAIICSSHFGSSRAAFPNAAVVISGNVIGAHDVRLL</sequence>
<dbReference type="WBParaSite" id="ALUE_0001257501-mRNA-1">
    <property type="protein sequence ID" value="ALUE_0001257501-mRNA-1"/>
    <property type="gene ID" value="ALUE_0001257501"/>
</dbReference>
<evidence type="ECO:0000256" key="1">
    <source>
        <dbReference type="SAM" id="MobiDB-lite"/>
    </source>
</evidence>
<evidence type="ECO:0000313" key="3">
    <source>
        <dbReference type="WBParaSite" id="ALUE_0001257501-mRNA-1"/>
    </source>
</evidence>
<reference evidence="3" key="1">
    <citation type="submission" date="2017-02" db="UniProtKB">
        <authorList>
            <consortium name="WormBaseParasite"/>
        </authorList>
    </citation>
    <scope>IDENTIFICATION</scope>
</reference>
<dbReference type="Proteomes" id="UP000036681">
    <property type="component" value="Unplaced"/>
</dbReference>
<name>A0A0M3I6C1_ASCLU</name>
<accession>A0A0M3I6C1</accession>
<proteinExistence type="predicted"/>